<proteinExistence type="inferred from homology"/>
<comment type="similarity">
    <text evidence="1">Belongs to the UDP-glycosyltransferase family.</text>
</comment>
<keyword evidence="2" id="KW-0328">Glycosyltransferase</keyword>
<dbReference type="PANTHER" id="PTHR48049:SF60">
    <property type="entry name" value="UDP-GLYCOSYLTRANSFERASE 91B1"/>
    <property type="match status" value="1"/>
</dbReference>
<name>A0ABD3A777_9GENT</name>
<dbReference type="EMBL" id="JBJUIK010000005">
    <property type="protein sequence ID" value="KAL3527559.1"/>
    <property type="molecule type" value="Genomic_DNA"/>
</dbReference>
<dbReference type="GO" id="GO:0016757">
    <property type="term" value="F:glycosyltransferase activity"/>
    <property type="evidence" value="ECO:0007669"/>
    <property type="project" value="UniProtKB-KW"/>
</dbReference>
<dbReference type="FunFam" id="3.40.50.2000:FF:000088">
    <property type="entry name" value="Glycosyltransferase"/>
    <property type="match status" value="1"/>
</dbReference>
<evidence type="ECO:0000256" key="3">
    <source>
        <dbReference type="ARBA" id="ARBA00022679"/>
    </source>
</evidence>
<protein>
    <recommendedName>
        <fullName evidence="6">Glycosyltransferase</fullName>
    </recommendedName>
</protein>
<gene>
    <name evidence="4" type="ORF">ACH5RR_012215</name>
</gene>
<evidence type="ECO:0000256" key="2">
    <source>
        <dbReference type="ARBA" id="ARBA00022676"/>
    </source>
</evidence>
<evidence type="ECO:0000313" key="5">
    <source>
        <dbReference type="Proteomes" id="UP001630127"/>
    </source>
</evidence>
<reference evidence="4 5" key="1">
    <citation type="submission" date="2024-11" db="EMBL/GenBank/DDBJ databases">
        <title>A near-complete genome assembly of Cinchona calisaya.</title>
        <authorList>
            <person name="Lian D.C."/>
            <person name="Zhao X.W."/>
            <person name="Wei L."/>
        </authorList>
    </citation>
    <scope>NUCLEOTIDE SEQUENCE [LARGE SCALE GENOMIC DNA]</scope>
    <source>
        <tissue evidence="4">Nenye</tissue>
    </source>
</reference>
<dbReference type="AlphaFoldDB" id="A0ABD3A777"/>
<dbReference type="FunFam" id="3.40.50.2000:FF:000037">
    <property type="entry name" value="Glycosyltransferase"/>
    <property type="match status" value="1"/>
</dbReference>
<dbReference type="CDD" id="cd03784">
    <property type="entry name" value="GT1_Gtf-like"/>
    <property type="match status" value="1"/>
</dbReference>
<dbReference type="InterPro" id="IPR050481">
    <property type="entry name" value="UDP-glycosyltransf_plant"/>
</dbReference>
<dbReference type="SUPFAM" id="SSF53756">
    <property type="entry name" value="UDP-Glycosyltransferase/glycogen phosphorylase"/>
    <property type="match status" value="1"/>
</dbReference>
<dbReference type="PANTHER" id="PTHR48049">
    <property type="entry name" value="GLYCOSYLTRANSFERASE"/>
    <property type="match status" value="1"/>
</dbReference>
<dbReference type="Gene3D" id="3.40.50.2000">
    <property type="entry name" value="Glycogen Phosphorylase B"/>
    <property type="match status" value="2"/>
</dbReference>
<dbReference type="InterPro" id="IPR002213">
    <property type="entry name" value="UDP_glucos_trans"/>
</dbReference>
<organism evidence="4 5">
    <name type="scientific">Cinchona calisaya</name>
    <dbReference type="NCBI Taxonomy" id="153742"/>
    <lineage>
        <taxon>Eukaryota</taxon>
        <taxon>Viridiplantae</taxon>
        <taxon>Streptophyta</taxon>
        <taxon>Embryophyta</taxon>
        <taxon>Tracheophyta</taxon>
        <taxon>Spermatophyta</taxon>
        <taxon>Magnoliopsida</taxon>
        <taxon>eudicotyledons</taxon>
        <taxon>Gunneridae</taxon>
        <taxon>Pentapetalae</taxon>
        <taxon>asterids</taxon>
        <taxon>lamiids</taxon>
        <taxon>Gentianales</taxon>
        <taxon>Rubiaceae</taxon>
        <taxon>Cinchonoideae</taxon>
        <taxon>Cinchoneae</taxon>
        <taxon>Cinchona</taxon>
    </lineage>
</organism>
<evidence type="ECO:0000313" key="4">
    <source>
        <dbReference type="EMBL" id="KAL3527559.1"/>
    </source>
</evidence>
<comment type="caution">
    <text evidence="4">The sequence shown here is derived from an EMBL/GenBank/DDBJ whole genome shotgun (WGS) entry which is preliminary data.</text>
</comment>
<keyword evidence="5" id="KW-1185">Reference proteome</keyword>
<evidence type="ECO:0008006" key="6">
    <source>
        <dbReference type="Google" id="ProtNLM"/>
    </source>
</evidence>
<dbReference type="Pfam" id="PF00201">
    <property type="entry name" value="UDPGT"/>
    <property type="match status" value="1"/>
</dbReference>
<sequence length="467" mass="53123">MASDGKLHVVVFPWLAFGHLIPFLELSKVIAQKGYKVSFISTPRNINRLPKLPPNLIPLINFVKLKLPRIQNLPEDAEATMDVLPQDIHFLKEALDGLEPELTRFLESSNPDWIIYDFAPYWIPKITAKLNISGAYFFVMNAWFLDFFGPTSIMMDPPKKEMGYLDYTVPPEWIPFPTNLAYRSYEVKRTQETSNKPGAGITDMYRLGSVVSGCDVIMVRHCFEFEPLWLDLLEKLHGKPVVPLGLMPPDDQEIESNDKNETWVSIKTWLDEQKELSVVYIALGSEVGLSQDELTELALGLELSGLNFFWALRKSDSIELPHGFLERIKGRGVVSESWAPQSKILSHDSVGSFLTHCGWSSIVEGLGFGRPLIMLPIAVDQGLNSRILVDTEVGIEIPRDENDGSFTRNSVAESVKKVMVYKECHIFRDKAKELSSIFGDKDLHNRYMNKFIEYLEKHKPVCKLDME</sequence>
<keyword evidence="3" id="KW-0808">Transferase</keyword>
<accession>A0ABD3A777</accession>
<dbReference type="Proteomes" id="UP001630127">
    <property type="component" value="Unassembled WGS sequence"/>
</dbReference>
<evidence type="ECO:0000256" key="1">
    <source>
        <dbReference type="ARBA" id="ARBA00009995"/>
    </source>
</evidence>